<dbReference type="CDD" id="cd00146">
    <property type="entry name" value="PKD"/>
    <property type="match status" value="1"/>
</dbReference>
<feature type="domain" description="PKD" evidence="2">
    <location>
        <begin position="109"/>
        <end position="168"/>
    </location>
</feature>
<feature type="chain" id="PRO_5044342831" evidence="1">
    <location>
        <begin position="27"/>
        <end position="559"/>
    </location>
</feature>
<evidence type="ECO:0000259" key="2">
    <source>
        <dbReference type="PROSITE" id="PS50093"/>
    </source>
</evidence>
<dbReference type="PROSITE" id="PS50093">
    <property type="entry name" value="PKD"/>
    <property type="match status" value="1"/>
</dbReference>
<feature type="signal peptide" evidence="1">
    <location>
        <begin position="1"/>
        <end position="26"/>
    </location>
</feature>
<dbReference type="AlphaFoldDB" id="A0AB39Y3P4"/>
<dbReference type="InterPro" id="IPR013783">
    <property type="entry name" value="Ig-like_fold"/>
</dbReference>
<dbReference type="EMBL" id="CP165727">
    <property type="protein sequence ID" value="XDV63127.1"/>
    <property type="molecule type" value="Genomic_DNA"/>
</dbReference>
<evidence type="ECO:0000313" key="3">
    <source>
        <dbReference type="EMBL" id="XDV63127.1"/>
    </source>
</evidence>
<keyword evidence="1" id="KW-0732">Signal</keyword>
<dbReference type="SUPFAM" id="SSF49299">
    <property type="entry name" value="PKD domain"/>
    <property type="match status" value="1"/>
</dbReference>
<organism evidence="3">
    <name type="scientific">Streptomyces sp. R33</name>
    <dbReference type="NCBI Taxonomy" id="3238629"/>
    <lineage>
        <taxon>Bacteria</taxon>
        <taxon>Bacillati</taxon>
        <taxon>Actinomycetota</taxon>
        <taxon>Actinomycetes</taxon>
        <taxon>Kitasatosporales</taxon>
        <taxon>Streptomycetaceae</taxon>
        <taxon>Streptomyces</taxon>
    </lineage>
</organism>
<dbReference type="Gene3D" id="2.60.40.10">
    <property type="entry name" value="Immunoglobulins"/>
    <property type="match status" value="1"/>
</dbReference>
<dbReference type="Pfam" id="PF18911">
    <property type="entry name" value="PKD_4"/>
    <property type="match status" value="1"/>
</dbReference>
<gene>
    <name evidence="3" type="ORF">AB5J51_09375</name>
</gene>
<evidence type="ECO:0000256" key="1">
    <source>
        <dbReference type="SAM" id="SignalP"/>
    </source>
</evidence>
<dbReference type="InterPro" id="IPR000601">
    <property type="entry name" value="PKD_dom"/>
</dbReference>
<proteinExistence type="predicted"/>
<accession>A0AB39Y3P4</accession>
<reference evidence="3" key="1">
    <citation type="submission" date="2024-08" db="EMBL/GenBank/DDBJ databases">
        <authorList>
            <person name="Yu S.T."/>
        </authorList>
    </citation>
    <scope>NUCLEOTIDE SEQUENCE</scope>
    <source>
        <strain evidence="3">R33</strain>
    </source>
</reference>
<name>A0AB39Y3P4_9ACTN</name>
<protein>
    <submittedName>
        <fullName evidence="3">PKD domain-containing protein</fullName>
    </submittedName>
</protein>
<dbReference type="InterPro" id="IPR035986">
    <property type="entry name" value="PKD_dom_sf"/>
</dbReference>
<sequence length="559" mass="57055">MSYRRLAASAAVFAAGISLIPGMAHAAGTDSGDTQGISQPDLAQAGLKNTAKFSSPADRSIRQSAPSPKSKLAAAAMAETADAANPTLAVGLEAFATSAHAIELDSSVTSATTPLDITIAWGDGATTTASASGTQLVASEHTYAELGTYTVKVTVTDQAANTSVTNEVAFTTAGSDYTPYGPTRLLDTRNGTGAAKAAKVAPYTSAHLKIGGNGSIPAGVTAVVLNVTVTGTTSGGHVTAFADGDEKPSTSNVNFVPGQTVPNLVIVPVGENGYVNLYNGGWEPVDLIADVTGYFTQTASSGYTPLAPQRFVDTRSGTGTAKGQLAGYGSFGTQITGLGKVPASGVTAVALNVTVTNPRSDGHLTVYPSGQQAPTASNVNFTTGQTIANSVIVPVGPDGRINVRNGGWNPADVIVDVVGYYSPQSKGSYLPFAPERMIDTRDPQDPAHGPLAGRDYIYAGMSEPGSGVTGFVLNATVTNTRDSGFLAVAPDPNTLDEYDNNAAGQPAPPTSSTLNWTTGKTVPNLVQASTGGTGVVDFWNQSDGDTDLIVDVFGMYQDN</sequence>
<dbReference type="GO" id="GO:0005975">
    <property type="term" value="P:carbohydrate metabolic process"/>
    <property type="evidence" value="ECO:0007669"/>
    <property type="project" value="UniProtKB-ARBA"/>
</dbReference>